<dbReference type="EMBL" id="JAWCUA010000001">
    <property type="protein sequence ID" value="MDU0111659.1"/>
    <property type="molecule type" value="Genomic_DNA"/>
</dbReference>
<gene>
    <name evidence="6" type="ORF">RT723_01260</name>
</gene>
<proteinExistence type="inferred from homology"/>
<dbReference type="InterPro" id="IPR023485">
    <property type="entry name" value="Ptyr_pPase"/>
</dbReference>
<organism evidence="6 7">
    <name type="scientific">Psychrosphaera aquimarina</name>
    <dbReference type="NCBI Taxonomy" id="2044854"/>
    <lineage>
        <taxon>Bacteria</taxon>
        <taxon>Pseudomonadati</taxon>
        <taxon>Pseudomonadota</taxon>
        <taxon>Gammaproteobacteria</taxon>
        <taxon>Alteromonadales</taxon>
        <taxon>Pseudoalteromonadaceae</taxon>
        <taxon>Psychrosphaera</taxon>
    </lineage>
</organism>
<name>A0ABU3QWJ0_9GAMM</name>
<evidence type="ECO:0000256" key="4">
    <source>
        <dbReference type="ARBA" id="ARBA00022912"/>
    </source>
</evidence>
<dbReference type="Pfam" id="PF01451">
    <property type="entry name" value="LMWPc"/>
    <property type="match status" value="1"/>
</dbReference>
<dbReference type="InterPro" id="IPR017867">
    <property type="entry name" value="Tyr_phospatase_low_mol_wt"/>
</dbReference>
<dbReference type="SMART" id="SM00226">
    <property type="entry name" value="LMWPc"/>
    <property type="match status" value="1"/>
</dbReference>
<feature type="domain" description="Phosphotyrosine protein phosphatase I" evidence="5">
    <location>
        <begin position="6"/>
        <end position="154"/>
    </location>
</feature>
<dbReference type="PRINTS" id="PR00719">
    <property type="entry name" value="LMWPTPASE"/>
</dbReference>
<dbReference type="Proteomes" id="UP001257914">
    <property type="component" value="Unassembled WGS sequence"/>
</dbReference>
<dbReference type="GO" id="GO:0004725">
    <property type="term" value="F:protein tyrosine phosphatase activity"/>
    <property type="evidence" value="ECO:0007669"/>
    <property type="project" value="UniProtKB-EC"/>
</dbReference>
<evidence type="ECO:0000259" key="5">
    <source>
        <dbReference type="SMART" id="SM00226"/>
    </source>
</evidence>
<keyword evidence="3 6" id="KW-0378">Hydrolase</keyword>
<dbReference type="CDD" id="cd16343">
    <property type="entry name" value="LMWPTP"/>
    <property type="match status" value="1"/>
</dbReference>
<dbReference type="InterPro" id="IPR036196">
    <property type="entry name" value="Ptyr_pPase_sf"/>
</dbReference>
<keyword evidence="7" id="KW-1185">Reference proteome</keyword>
<evidence type="ECO:0000313" key="7">
    <source>
        <dbReference type="Proteomes" id="UP001257914"/>
    </source>
</evidence>
<dbReference type="RefSeq" id="WP_315945567.1">
    <property type="nucleotide sequence ID" value="NZ_JAWCUA010000001.1"/>
</dbReference>
<keyword evidence="4" id="KW-0904">Protein phosphatase</keyword>
<reference evidence="6 7" key="1">
    <citation type="submission" date="2023-10" db="EMBL/GenBank/DDBJ databases">
        <title>Psychrosphaera aquimaarina strain SW33 isolated from seawater.</title>
        <authorList>
            <person name="Bayburt H."/>
            <person name="Kim J.M."/>
            <person name="Choi B.J."/>
            <person name="Jeon C.O."/>
        </authorList>
    </citation>
    <scope>NUCLEOTIDE SEQUENCE [LARGE SCALE GENOMIC DNA]</scope>
    <source>
        <strain evidence="6 7">KCTC 52743</strain>
    </source>
</reference>
<evidence type="ECO:0000313" key="6">
    <source>
        <dbReference type="EMBL" id="MDU0111659.1"/>
    </source>
</evidence>
<dbReference type="Gene3D" id="3.40.50.2300">
    <property type="match status" value="1"/>
</dbReference>
<dbReference type="PANTHER" id="PTHR11717">
    <property type="entry name" value="LOW MOLECULAR WEIGHT PROTEIN TYROSINE PHOSPHATASE"/>
    <property type="match status" value="1"/>
</dbReference>
<dbReference type="SUPFAM" id="SSF52788">
    <property type="entry name" value="Phosphotyrosine protein phosphatases I"/>
    <property type="match status" value="1"/>
</dbReference>
<dbReference type="PANTHER" id="PTHR11717:SF7">
    <property type="entry name" value="LOW MOLECULAR WEIGHT PHOSPHOTYROSINE PROTEIN PHOSPHATASE"/>
    <property type="match status" value="1"/>
</dbReference>
<dbReference type="InterPro" id="IPR050438">
    <property type="entry name" value="LMW_PTPase"/>
</dbReference>
<sequence>MARKNTSVLFVCLGNICRSPTAHAVFRQKLKQTKLNVILDSAGTAGYHVGATPDKRSIKHGLARNYDFSDLFARAVNNDDFEFYDHILAMDKANYQDLMAKCPSIYQHKINLFLDYAENYPDYDEVPDPYYGGDQGFEIVLDLIEDASDGLINYLSK</sequence>
<comment type="caution">
    <text evidence="6">The sequence shown here is derived from an EMBL/GenBank/DDBJ whole genome shotgun (WGS) entry which is preliminary data.</text>
</comment>
<accession>A0ABU3QWJ0</accession>
<dbReference type="EC" id="3.1.3.48" evidence="2"/>
<evidence type="ECO:0000256" key="2">
    <source>
        <dbReference type="ARBA" id="ARBA00013064"/>
    </source>
</evidence>
<protein>
    <recommendedName>
        <fullName evidence="2">protein-tyrosine-phosphatase</fullName>
        <ecNumber evidence="2">3.1.3.48</ecNumber>
    </recommendedName>
</protein>
<evidence type="ECO:0000256" key="1">
    <source>
        <dbReference type="ARBA" id="ARBA00011063"/>
    </source>
</evidence>
<comment type="similarity">
    <text evidence="1">Belongs to the low molecular weight phosphotyrosine protein phosphatase family.</text>
</comment>
<evidence type="ECO:0000256" key="3">
    <source>
        <dbReference type="ARBA" id="ARBA00022801"/>
    </source>
</evidence>